<protein>
    <submittedName>
        <fullName evidence="3">Helix-turn-helix domain-containing protein</fullName>
    </submittedName>
</protein>
<comment type="caution">
    <text evidence="3">The sequence shown here is derived from an EMBL/GenBank/DDBJ whole genome shotgun (WGS) entry which is preliminary data.</text>
</comment>
<name>A0ABV6C6W9_9ACTN</name>
<evidence type="ECO:0000259" key="2">
    <source>
        <dbReference type="PROSITE" id="PS50943"/>
    </source>
</evidence>
<organism evidence="3 4">
    <name type="scientific">Aciditerrimonas ferrireducens</name>
    <dbReference type="NCBI Taxonomy" id="667306"/>
    <lineage>
        <taxon>Bacteria</taxon>
        <taxon>Bacillati</taxon>
        <taxon>Actinomycetota</taxon>
        <taxon>Acidimicrobiia</taxon>
        <taxon>Acidimicrobiales</taxon>
        <taxon>Acidimicrobiaceae</taxon>
        <taxon>Aciditerrimonas</taxon>
    </lineage>
</organism>
<dbReference type="InterPro" id="IPR010982">
    <property type="entry name" value="Lambda_DNA-bd_dom_sf"/>
</dbReference>
<gene>
    <name evidence="3" type="ORF">ACFFRE_10555</name>
</gene>
<dbReference type="PANTHER" id="PTHR46797">
    <property type="entry name" value="HTH-TYPE TRANSCRIPTIONAL REGULATOR"/>
    <property type="match status" value="1"/>
</dbReference>
<dbReference type="CDD" id="cd00093">
    <property type="entry name" value="HTH_XRE"/>
    <property type="match status" value="1"/>
</dbReference>
<proteinExistence type="predicted"/>
<dbReference type="EMBL" id="JBHLYQ010000117">
    <property type="protein sequence ID" value="MFC0082571.1"/>
    <property type="molecule type" value="Genomic_DNA"/>
</dbReference>
<reference evidence="3 4" key="1">
    <citation type="submission" date="2024-09" db="EMBL/GenBank/DDBJ databases">
        <authorList>
            <person name="Sun Q."/>
            <person name="Mori K."/>
        </authorList>
    </citation>
    <scope>NUCLEOTIDE SEQUENCE [LARGE SCALE GENOMIC DNA]</scope>
    <source>
        <strain evidence="3 4">JCM 15389</strain>
    </source>
</reference>
<dbReference type="RefSeq" id="WP_377790179.1">
    <property type="nucleotide sequence ID" value="NZ_JBHLYQ010000117.1"/>
</dbReference>
<dbReference type="Pfam" id="PF01381">
    <property type="entry name" value="HTH_3"/>
    <property type="match status" value="1"/>
</dbReference>
<evidence type="ECO:0000313" key="4">
    <source>
        <dbReference type="Proteomes" id="UP001589788"/>
    </source>
</evidence>
<dbReference type="SMART" id="SM00530">
    <property type="entry name" value="HTH_XRE"/>
    <property type="match status" value="1"/>
</dbReference>
<evidence type="ECO:0000313" key="3">
    <source>
        <dbReference type="EMBL" id="MFC0082571.1"/>
    </source>
</evidence>
<keyword evidence="4" id="KW-1185">Reference proteome</keyword>
<dbReference type="InterPro" id="IPR050807">
    <property type="entry name" value="TransReg_Diox_bact_type"/>
</dbReference>
<feature type="domain" description="HTH cro/C1-type" evidence="2">
    <location>
        <begin position="14"/>
        <end position="68"/>
    </location>
</feature>
<sequence>MTSRLAGPDAGALIRQARLHSGLTQAQLAARAGTSVSALSKYEHGHKVPTYATLYRLLRAAGATLRLVLPPPRDPTAPAVPQREPEPDGVLQPVGRYVAAIADYLPTWGVETAWRVLVQFADDFRAASRLAQEIAVAARPPSTGDRRFDAAFAALIEHLCREQRIPRPSWVDDEDLIAAPVWYVSGEDPETYSETPIAFAKHGVWIHRGAFASV</sequence>
<keyword evidence="1" id="KW-0238">DNA-binding</keyword>
<dbReference type="Proteomes" id="UP001589788">
    <property type="component" value="Unassembled WGS sequence"/>
</dbReference>
<evidence type="ECO:0000256" key="1">
    <source>
        <dbReference type="ARBA" id="ARBA00023125"/>
    </source>
</evidence>
<accession>A0ABV6C6W9</accession>
<dbReference type="Gene3D" id="1.10.260.40">
    <property type="entry name" value="lambda repressor-like DNA-binding domains"/>
    <property type="match status" value="1"/>
</dbReference>
<dbReference type="PROSITE" id="PS50943">
    <property type="entry name" value="HTH_CROC1"/>
    <property type="match status" value="1"/>
</dbReference>
<dbReference type="SUPFAM" id="SSF47413">
    <property type="entry name" value="lambda repressor-like DNA-binding domains"/>
    <property type="match status" value="1"/>
</dbReference>
<dbReference type="PANTHER" id="PTHR46797:SF1">
    <property type="entry name" value="METHYLPHOSPHONATE SYNTHASE"/>
    <property type="match status" value="1"/>
</dbReference>
<dbReference type="InterPro" id="IPR001387">
    <property type="entry name" value="Cro/C1-type_HTH"/>
</dbReference>